<dbReference type="InterPro" id="IPR003593">
    <property type="entry name" value="AAA+_ATPase"/>
</dbReference>
<dbReference type="EMBL" id="JACRAF010000031">
    <property type="protein sequence ID" value="MBI4922411.1"/>
    <property type="molecule type" value="Genomic_DNA"/>
</dbReference>
<dbReference type="PROSITE" id="PS00211">
    <property type="entry name" value="ABC_TRANSPORTER_1"/>
    <property type="match status" value="1"/>
</dbReference>
<comment type="caution">
    <text evidence="8">The sequence shown here is derived from an EMBL/GenBank/DDBJ whole genome shotgun (WGS) entry which is preliminary data.</text>
</comment>
<dbReference type="AlphaFoldDB" id="A0A933L2K6"/>
<dbReference type="InterPro" id="IPR027417">
    <property type="entry name" value="P-loop_NTPase"/>
</dbReference>
<gene>
    <name evidence="8" type="ORF">HY834_11730</name>
</gene>
<evidence type="ECO:0000259" key="7">
    <source>
        <dbReference type="PROSITE" id="PS50893"/>
    </source>
</evidence>
<name>A0A933L2K6_9HYPH</name>
<dbReference type="Gene3D" id="3.40.50.300">
    <property type="entry name" value="P-loop containing nucleotide triphosphate hydrolases"/>
    <property type="match status" value="2"/>
</dbReference>
<organism evidence="8 9">
    <name type="scientific">Devosia nanyangense</name>
    <dbReference type="NCBI Taxonomy" id="1228055"/>
    <lineage>
        <taxon>Bacteria</taxon>
        <taxon>Pseudomonadati</taxon>
        <taxon>Pseudomonadota</taxon>
        <taxon>Alphaproteobacteria</taxon>
        <taxon>Hyphomicrobiales</taxon>
        <taxon>Devosiaceae</taxon>
        <taxon>Devosia</taxon>
    </lineage>
</organism>
<feature type="domain" description="ABC transporter" evidence="7">
    <location>
        <begin position="257"/>
        <end position="500"/>
    </location>
</feature>
<keyword evidence="6 8" id="KW-0067">ATP-binding</keyword>
<feature type="domain" description="ABC transporter" evidence="7">
    <location>
        <begin position="9"/>
        <end position="244"/>
    </location>
</feature>
<dbReference type="Pfam" id="PF00005">
    <property type="entry name" value="ABC_tran"/>
    <property type="match status" value="2"/>
</dbReference>
<evidence type="ECO:0000313" key="9">
    <source>
        <dbReference type="Proteomes" id="UP000782610"/>
    </source>
</evidence>
<evidence type="ECO:0000313" key="8">
    <source>
        <dbReference type="EMBL" id="MBI4922411.1"/>
    </source>
</evidence>
<dbReference type="InterPro" id="IPR003439">
    <property type="entry name" value="ABC_transporter-like_ATP-bd"/>
</dbReference>
<sequence>MSPQAPALLTLSGVSKHFGGVQALIDIDIAFEAGRVHALVGENGAGKSTLGKLILGIHRPSAGKVRLDGHEVAIHQPADALGLGLVGIAQELSLMPRSSVLDNIALGREVTRHGLVDRTATLKAVTGVMERFDMRLDPHAIVGTLPVAERQKVEILRALSRDARLIIFDEPTARLATYQAKQLLTLIRSLAAAGKAVIYVSHFLEEILEVADTITILRNGRLIRTGPAAAETRETLVAGVTGQNYQSQFPKRSVPPGGSAPVLRVRDLSSKGLFEGVDLNVHAGEIVGLAGLVGAGRSEVAHAIYGAAPVDSGTIEFDGKALTRRSIRQRIDAGMAIIPESRRDQALFLARPILENVSLPHLKRFSNWLGLRKRAEKQAVTASCADTSVKYTALGDHVDTLSGGNQQKILFARAALGRPRLLIADEPTRGVDVGAKRSIYEMIVRLAEQGEAILLISSEIEEIMGLCHRVVVLSRGRVAAQLSGQDLTEQAVMQAAFSGG</sequence>
<dbReference type="Proteomes" id="UP000782610">
    <property type="component" value="Unassembled WGS sequence"/>
</dbReference>
<proteinExistence type="inferred from homology"/>
<dbReference type="InterPro" id="IPR017871">
    <property type="entry name" value="ABC_transporter-like_CS"/>
</dbReference>
<evidence type="ECO:0000256" key="4">
    <source>
        <dbReference type="ARBA" id="ARBA00022737"/>
    </source>
</evidence>
<reference evidence="8" key="1">
    <citation type="submission" date="2020-07" db="EMBL/GenBank/DDBJ databases">
        <title>Huge and variable diversity of episymbiotic CPR bacteria and DPANN archaea in groundwater ecosystems.</title>
        <authorList>
            <person name="He C.Y."/>
            <person name="Keren R."/>
            <person name="Whittaker M."/>
            <person name="Farag I.F."/>
            <person name="Doudna J."/>
            <person name="Cate J.H.D."/>
            <person name="Banfield J.F."/>
        </authorList>
    </citation>
    <scope>NUCLEOTIDE SEQUENCE</scope>
    <source>
        <strain evidence="8">NC_groundwater_1586_Pr3_B-0.1um_66_15</strain>
    </source>
</reference>
<dbReference type="GO" id="GO:0005524">
    <property type="term" value="F:ATP binding"/>
    <property type="evidence" value="ECO:0007669"/>
    <property type="project" value="UniProtKB-KW"/>
</dbReference>
<dbReference type="CDD" id="cd03215">
    <property type="entry name" value="ABC_Carb_Monos_II"/>
    <property type="match status" value="1"/>
</dbReference>
<protein>
    <submittedName>
        <fullName evidence="8">Sugar ABC transporter ATP-binding protein</fullName>
    </submittedName>
</protein>
<evidence type="ECO:0000256" key="6">
    <source>
        <dbReference type="ARBA" id="ARBA00022840"/>
    </source>
</evidence>
<dbReference type="PANTHER" id="PTHR43790">
    <property type="entry name" value="CARBOHYDRATE TRANSPORT ATP-BINDING PROTEIN MG119-RELATED"/>
    <property type="match status" value="1"/>
</dbReference>
<evidence type="ECO:0000256" key="5">
    <source>
        <dbReference type="ARBA" id="ARBA00022741"/>
    </source>
</evidence>
<evidence type="ECO:0000256" key="2">
    <source>
        <dbReference type="ARBA" id="ARBA00022448"/>
    </source>
</evidence>
<accession>A0A933L2K6</accession>
<dbReference type="PANTHER" id="PTHR43790:SF9">
    <property type="entry name" value="GALACTOFURANOSE TRANSPORTER ATP-BINDING PROTEIN YTFR"/>
    <property type="match status" value="1"/>
</dbReference>
<dbReference type="SMART" id="SM00382">
    <property type="entry name" value="AAA"/>
    <property type="match status" value="2"/>
</dbReference>
<comment type="similarity">
    <text evidence="1">Belongs to the ABC transporter superfamily.</text>
</comment>
<dbReference type="InterPro" id="IPR050107">
    <property type="entry name" value="ABC_carbohydrate_import_ATPase"/>
</dbReference>
<dbReference type="PROSITE" id="PS50893">
    <property type="entry name" value="ABC_TRANSPORTER_2"/>
    <property type="match status" value="2"/>
</dbReference>
<evidence type="ECO:0000256" key="1">
    <source>
        <dbReference type="ARBA" id="ARBA00005417"/>
    </source>
</evidence>
<dbReference type="SUPFAM" id="SSF52540">
    <property type="entry name" value="P-loop containing nucleoside triphosphate hydrolases"/>
    <property type="match status" value="2"/>
</dbReference>
<evidence type="ECO:0000256" key="3">
    <source>
        <dbReference type="ARBA" id="ARBA00022597"/>
    </source>
</evidence>
<keyword evidence="2" id="KW-0813">Transport</keyword>
<keyword evidence="4" id="KW-0677">Repeat</keyword>
<dbReference type="CDD" id="cd03216">
    <property type="entry name" value="ABC_Carb_Monos_I"/>
    <property type="match status" value="1"/>
</dbReference>
<keyword evidence="3" id="KW-0762">Sugar transport</keyword>
<keyword evidence="5" id="KW-0547">Nucleotide-binding</keyword>
<dbReference type="GO" id="GO:0016887">
    <property type="term" value="F:ATP hydrolysis activity"/>
    <property type="evidence" value="ECO:0007669"/>
    <property type="project" value="InterPro"/>
</dbReference>